<dbReference type="Gramene" id="EOY18501">
    <property type="protein sequence ID" value="EOY18501"/>
    <property type="gene ID" value="TCM_043047"/>
</dbReference>
<sequence length="84" mass="9695">MDLQVFTWNDHLNMSNMVKKGSLGDKDKTPNILNRIFWLKLVLLKCLEKNSKNSVSRLNEMILAIGKRLNNLLLHIELDYGNGI</sequence>
<dbReference type="EMBL" id="CM001888">
    <property type="protein sequence ID" value="EOY18501.1"/>
    <property type="molecule type" value="Genomic_DNA"/>
</dbReference>
<proteinExistence type="predicted"/>
<gene>
    <name evidence="1" type="ORF">TCM_043047</name>
</gene>
<evidence type="ECO:0000313" key="1">
    <source>
        <dbReference type="EMBL" id="EOY18501.1"/>
    </source>
</evidence>
<reference evidence="1 2" key="1">
    <citation type="journal article" date="2013" name="Genome Biol.">
        <title>The genome sequence of the most widely cultivated cacao type and its use to identify candidate genes regulating pod color.</title>
        <authorList>
            <person name="Motamayor J.C."/>
            <person name="Mockaitis K."/>
            <person name="Schmutz J."/>
            <person name="Haiminen N."/>
            <person name="Iii D.L."/>
            <person name="Cornejo O."/>
            <person name="Findley S.D."/>
            <person name="Zheng P."/>
            <person name="Utro F."/>
            <person name="Royaert S."/>
            <person name="Saski C."/>
            <person name="Jenkins J."/>
            <person name="Podicheti R."/>
            <person name="Zhao M."/>
            <person name="Scheffler B.E."/>
            <person name="Stack J.C."/>
            <person name="Feltus F.A."/>
            <person name="Mustiga G.M."/>
            <person name="Amores F."/>
            <person name="Phillips W."/>
            <person name="Marelli J.P."/>
            <person name="May G.D."/>
            <person name="Shapiro H."/>
            <person name="Ma J."/>
            <person name="Bustamante C.D."/>
            <person name="Schnell R.J."/>
            <person name="Main D."/>
            <person name="Gilbert D."/>
            <person name="Parida L."/>
            <person name="Kuhn D.N."/>
        </authorList>
    </citation>
    <scope>NUCLEOTIDE SEQUENCE [LARGE SCALE GENOMIC DNA]</scope>
    <source>
        <strain evidence="2">cv. Matina 1-6</strain>
    </source>
</reference>
<name>A0A061FN44_THECC</name>
<dbReference type="InParanoid" id="A0A061FN44"/>
<dbReference type="HOGENOM" id="CLU_2531977_0_0_1"/>
<dbReference type="AlphaFoldDB" id="A0A061FN44"/>
<organism evidence="1 2">
    <name type="scientific">Theobroma cacao</name>
    <name type="common">Cacao</name>
    <name type="synonym">Cocoa</name>
    <dbReference type="NCBI Taxonomy" id="3641"/>
    <lineage>
        <taxon>Eukaryota</taxon>
        <taxon>Viridiplantae</taxon>
        <taxon>Streptophyta</taxon>
        <taxon>Embryophyta</taxon>
        <taxon>Tracheophyta</taxon>
        <taxon>Spermatophyta</taxon>
        <taxon>Magnoliopsida</taxon>
        <taxon>eudicotyledons</taxon>
        <taxon>Gunneridae</taxon>
        <taxon>Pentapetalae</taxon>
        <taxon>rosids</taxon>
        <taxon>malvids</taxon>
        <taxon>Malvales</taxon>
        <taxon>Malvaceae</taxon>
        <taxon>Byttnerioideae</taxon>
        <taxon>Theobroma</taxon>
    </lineage>
</organism>
<protein>
    <submittedName>
        <fullName evidence="1">Uncharacterized protein</fullName>
    </submittedName>
</protein>
<evidence type="ECO:0000313" key="2">
    <source>
        <dbReference type="Proteomes" id="UP000026915"/>
    </source>
</evidence>
<keyword evidence="2" id="KW-1185">Reference proteome</keyword>
<dbReference type="Proteomes" id="UP000026915">
    <property type="component" value="Chromosome 10"/>
</dbReference>
<accession>A0A061FN44</accession>